<keyword evidence="15" id="KW-1185">Reference proteome</keyword>
<evidence type="ECO:0000256" key="7">
    <source>
        <dbReference type="ARBA" id="ARBA00022837"/>
    </source>
</evidence>
<dbReference type="PRINTS" id="PR00132">
    <property type="entry name" value="GLHYDRLASE2"/>
</dbReference>
<dbReference type="InterPro" id="IPR013783">
    <property type="entry name" value="Ig-like_fold"/>
</dbReference>
<dbReference type="Gene3D" id="2.70.98.10">
    <property type="match status" value="1"/>
</dbReference>
<gene>
    <name evidence="14" type="ORF">ACFSUS_11640</name>
</gene>
<dbReference type="InterPro" id="IPR006104">
    <property type="entry name" value="Glyco_hydro_2_N"/>
</dbReference>
<evidence type="ECO:0000259" key="11">
    <source>
        <dbReference type="Pfam" id="PF00703"/>
    </source>
</evidence>
<evidence type="ECO:0000256" key="4">
    <source>
        <dbReference type="ARBA" id="ARBA00011245"/>
    </source>
</evidence>
<feature type="chain" id="PRO_5047070050" description="Beta-galactosidase" evidence="10">
    <location>
        <begin position="21"/>
        <end position="925"/>
    </location>
</feature>
<name>A0ABW5M4P0_9BACT</name>
<evidence type="ECO:0000259" key="12">
    <source>
        <dbReference type="Pfam" id="PF02836"/>
    </source>
</evidence>
<comment type="caution">
    <text evidence="14">The sequence shown here is derived from an EMBL/GenBank/DDBJ whole genome shotgun (WGS) entry which is preliminary data.</text>
</comment>
<dbReference type="PANTHER" id="PTHR46323:SF2">
    <property type="entry name" value="BETA-GALACTOSIDASE"/>
    <property type="match status" value="1"/>
</dbReference>
<evidence type="ECO:0000313" key="15">
    <source>
        <dbReference type="Proteomes" id="UP001597469"/>
    </source>
</evidence>
<dbReference type="InterPro" id="IPR014718">
    <property type="entry name" value="GH-type_carb-bd"/>
</dbReference>
<dbReference type="InterPro" id="IPR050347">
    <property type="entry name" value="Bact_Beta-galactosidase"/>
</dbReference>
<comment type="subunit">
    <text evidence="4">Monomer.</text>
</comment>
<dbReference type="GO" id="GO:0016787">
    <property type="term" value="F:hydrolase activity"/>
    <property type="evidence" value="ECO:0007669"/>
    <property type="project" value="UniProtKB-KW"/>
</dbReference>
<evidence type="ECO:0000256" key="10">
    <source>
        <dbReference type="SAM" id="SignalP"/>
    </source>
</evidence>
<dbReference type="InterPro" id="IPR023230">
    <property type="entry name" value="Glyco_hydro_2_CS"/>
</dbReference>
<sequence>MRSCSRFLSLLLLLAHQVVAQKTEIKYLSGTGNDNTINWEFQCTRGRNSGQWTTIPVPSNWEFHGFGNYTYGYEKEDRDEAGLYRHSFTVPASWQNRPVFIVFDGSMTDTEVKINGQLAGPIHQGAFYRFRYNITPLLKVGQPNLLEVKVNKVSANQTVNEAERTADFWVFGGIFRPVFLEAYPAQYLDRIAIDAKADGSVSIDAFPGALKGRSTVIAQVTTLDGKPFGNPFSATVQPGDSVVRLKGQVSQPALWSSEFPNRYRVAVQLKQGATLLHTVTETIGFRTVELRRHDGFYVNGQKIRFKGVNRGAFWPTSGRTTNRKVSIQDANLIKDMNMNAVRSSHYPPDKHFLEVCDSLGLFVIDELTGWQYPPYDTPVGRKLVKELILRDINHPSVVMWANGNEGGFNFDLLPDYPRYDIQKRPVIHPWSLVNGMNTKHYIGYNYGLNTFFNGNEVFFPTEFLHGLYDGGHGAGLDDFWNLMMSNPLSAGGFLWDFCDQAIVRTDKNGELDTKGNSAADGILGPYREKEGSFYTIREVWAPIGFDKQFVSEAFTGQFTIENRYHFTNLNRCRFSWQLKKFSGALGTAPQALAGQATAPSVEPGQKGSLKLALPATWRQYDVLYVSAKDQYGRDICTWSWPITSPDQVTKRVVEKGTGSIAVRDENDQLTMTANEVAVTLDKKTGLLLSAQHRDRTFSLANGPVLLGGEATFASMRHYDTLGTHVVESRYEGKNRFRATWTMHPSGWLELRYQYRPENEQELLGVNFAYPEAQVNGIQLLANGPYRVYKNRLKGGTLDQWQKTYNDAVTGERWEYPEFKGYYSQFYGGTLQTKEGNIRVFTTTDNLFLHLLNPTVPKAAARTQSVATYPASGGISFLHGIPAVGTKTQKKETLGPQSQNNLTFANGGLDTFSGVLYFDFRSQKNQ</sequence>
<evidence type="ECO:0000256" key="5">
    <source>
        <dbReference type="ARBA" id="ARBA00012756"/>
    </source>
</evidence>
<dbReference type="Gene3D" id="2.60.120.260">
    <property type="entry name" value="Galactose-binding domain-like"/>
    <property type="match status" value="1"/>
</dbReference>
<dbReference type="Gene3D" id="2.60.40.10">
    <property type="entry name" value="Immunoglobulins"/>
    <property type="match status" value="2"/>
</dbReference>
<dbReference type="Pfam" id="PF02837">
    <property type="entry name" value="Glyco_hydro_2_N"/>
    <property type="match status" value="1"/>
</dbReference>
<comment type="catalytic activity">
    <reaction evidence="1 9">
        <text>Hydrolysis of terminal non-reducing beta-D-galactose residues in beta-D-galactosides.</text>
        <dbReference type="EC" id="3.2.1.23"/>
    </reaction>
</comment>
<accession>A0ABW5M4P0</accession>
<reference evidence="15" key="1">
    <citation type="journal article" date="2019" name="Int. J. Syst. Evol. Microbiol.">
        <title>The Global Catalogue of Microorganisms (GCM) 10K type strain sequencing project: providing services to taxonomists for standard genome sequencing and annotation.</title>
        <authorList>
            <consortium name="The Broad Institute Genomics Platform"/>
            <consortium name="The Broad Institute Genome Sequencing Center for Infectious Disease"/>
            <person name="Wu L."/>
            <person name="Ma J."/>
        </authorList>
    </citation>
    <scope>NUCLEOTIDE SEQUENCE [LARGE SCALE GENOMIC DNA]</scope>
    <source>
        <strain evidence="15">KCTC 42805</strain>
    </source>
</reference>
<dbReference type="SUPFAM" id="SSF74650">
    <property type="entry name" value="Galactose mutarotase-like"/>
    <property type="match status" value="1"/>
</dbReference>
<evidence type="ECO:0000256" key="1">
    <source>
        <dbReference type="ARBA" id="ARBA00001412"/>
    </source>
</evidence>
<feature type="domain" description="Glycoside hydrolase family 2 immunoglobulin-like beta-sandwich" evidence="11">
    <location>
        <begin position="197"/>
        <end position="286"/>
    </location>
</feature>
<dbReference type="InterPro" id="IPR017853">
    <property type="entry name" value="GH"/>
</dbReference>
<evidence type="ECO:0000259" key="13">
    <source>
        <dbReference type="Pfam" id="PF02837"/>
    </source>
</evidence>
<dbReference type="SUPFAM" id="SSF49785">
    <property type="entry name" value="Galactose-binding domain-like"/>
    <property type="match status" value="1"/>
</dbReference>
<dbReference type="Proteomes" id="UP001597469">
    <property type="component" value="Unassembled WGS sequence"/>
</dbReference>
<evidence type="ECO:0000313" key="14">
    <source>
        <dbReference type="EMBL" id="MFD2571289.1"/>
    </source>
</evidence>
<dbReference type="EMBL" id="JBHULN010000006">
    <property type="protein sequence ID" value="MFD2571289.1"/>
    <property type="molecule type" value="Genomic_DNA"/>
</dbReference>
<dbReference type="Pfam" id="PF00703">
    <property type="entry name" value="Glyco_hydro_2"/>
    <property type="match status" value="1"/>
</dbReference>
<proteinExistence type="inferred from homology"/>
<keyword evidence="6 9" id="KW-0378">Hydrolase</keyword>
<evidence type="ECO:0000256" key="8">
    <source>
        <dbReference type="ARBA" id="ARBA00023295"/>
    </source>
</evidence>
<keyword evidence="10" id="KW-0732">Signal</keyword>
<comment type="similarity">
    <text evidence="3 9">Belongs to the glycosyl hydrolase 2 family.</text>
</comment>
<comment type="cofactor">
    <cofactor evidence="2">
        <name>Ca(2+)</name>
        <dbReference type="ChEBI" id="CHEBI:29108"/>
    </cofactor>
</comment>
<evidence type="ECO:0000256" key="9">
    <source>
        <dbReference type="RuleBase" id="RU361154"/>
    </source>
</evidence>
<dbReference type="InterPro" id="IPR006101">
    <property type="entry name" value="Glyco_hydro_2"/>
</dbReference>
<dbReference type="PROSITE" id="PS00719">
    <property type="entry name" value="GLYCOSYL_HYDROL_F2_1"/>
    <property type="match status" value="1"/>
</dbReference>
<dbReference type="Gene3D" id="3.20.20.80">
    <property type="entry name" value="Glycosidases"/>
    <property type="match status" value="1"/>
</dbReference>
<dbReference type="InterPro" id="IPR036156">
    <property type="entry name" value="Beta-gal/glucu_dom_sf"/>
</dbReference>
<feature type="signal peptide" evidence="10">
    <location>
        <begin position="1"/>
        <end position="20"/>
    </location>
</feature>
<dbReference type="InterPro" id="IPR011013">
    <property type="entry name" value="Gal_mutarotase_sf_dom"/>
</dbReference>
<evidence type="ECO:0000256" key="6">
    <source>
        <dbReference type="ARBA" id="ARBA00022801"/>
    </source>
</evidence>
<dbReference type="EC" id="3.2.1.23" evidence="5 9"/>
<keyword evidence="8 9" id="KW-0326">Glycosidase</keyword>
<dbReference type="Pfam" id="PF02836">
    <property type="entry name" value="Glyco_hydro_2_C"/>
    <property type="match status" value="1"/>
</dbReference>
<dbReference type="SUPFAM" id="SSF49303">
    <property type="entry name" value="beta-Galactosidase/glucuronidase domain"/>
    <property type="match status" value="2"/>
</dbReference>
<dbReference type="InterPro" id="IPR008979">
    <property type="entry name" value="Galactose-bd-like_sf"/>
</dbReference>
<dbReference type="RefSeq" id="WP_381522686.1">
    <property type="nucleotide sequence ID" value="NZ_JBHULN010000006.1"/>
</dbReference>
<protein>
    <recommendedName>
        <fullName evidence="5 9">Beta-galactosidase</fullName>
        <ecNumber evidence="5 9">3.2.1.23</ecNumber>
    </recommendedName>
    <alternativeName>
        <fullName evidence="9">Lactase</fullName>
    </alternativeName>
</protein>
<dbReference type="InterPro" id="IPR006103">
    <property type="entry name" value="Glyco_hydro_2_cat"/>
</dbReference>
<evidence type="ECO:0000256" key="3">
    <source>
        <dbReference type="ARBA" id="ARBA00007401"/>
    </source>
</evidence>
<dbReference type="InterPro" id="IPR006102">
    <property type="entry name" value="Ig-like_GH2"/>
</dbReference>
<dbReference type="SUPFAM" id="SSF51445">
    <property type="entry name" value="(Trans)glycosidases"/>
    <property type="match status" value="1"/>
</dbReference>
<feature type="domain" description="Glycoside hydrolase family 2 catalytic" evidence="12">
    <location>
        <begin position="294"/>
        <end position="409"/>
    </location>
</feature>
<organism evidence="14 15">
    <name type="scientific">Spirosoma soli</name>
    <dbReference type="NCBI Taxonomy" id="1770529"/>
    <lineage>
        <taxon>Bacteria</taxon>
        <taxon>Pseudomonadati</taxon>
        <taxon>Bacteroidota</taxon>
        <taxon>Cytophagia</taxon>
        <taxon>Cytophagales</taxon>
        <taxon>Cytophagaceae</taxon>
        <taxon>Spirosoma</taxon>
    </lineage>
</organism>
<keyword evidence="7" id="KW-0106">Calcium</keyword>
<dbReference type="PANTHER" id="PTHR46323">
    <property type="entry name" value="BETA-GALACTOSIDASE"/>
    <property type="match status" value="1"/>
</dbReference>
<feature type="domain" description="Glycosyl hydrolases family 2 sugar binding" evidence="13">
    <location>
        <begin position="53"/>
        <end position="182"/>
    </location>
</feature>
<evidence type="ECO:0000256" key="2">
    <source>
        <dbReference type="ARBA" id="ARBA00001913"/>
    </source>
</evidence>